<keyword evidence="10" id="KW-1185">Reference proteome</keyword>
<accession>A0A656D8H8</accession>
<evidence type="ECO:0000256" key="3">
    <source>
        <dbReference type="ARBA" id="ARBA00022448"/>
    </source>
</evidence>
<dbReference type="OrthoDB" id="9771205at2"/>
<evidence type="ECO:0000256" key="5">
    <source>
        <dbReference type="ARBA" id="ARBA00022692"/>
    </source>
</evidence>
<dbReference type="EMBL" id="CZVU01000068">
    <property type="protein sequence ID" value="CUT03531.1"/>
    <property type="molecule type" value="Genomic_DNA"/>
</dbReference>
<dbReference type="GO" id="GO:0015288">
    <property type="term" value="F:porin activity"/>
    <property type="evidence" value="ECO:0007669"/>
    <property type="project" value="TreeGrafter"/>
</dbReference>
<dbReference type="GO" id="GO:1990281">
    <property type="term" value="C:efflux pump complex"/>
    <property type="evidence" value="ECO:0007669"/>
    <property type="project" value="TreeGrafter"/>
</dbReference>
<evidence type="ECO:0000313" key="9">
    <source>
        <dbReference type="EMBL" id="CUT03531.1"/>
    </source>
</evidence>
<feature type="signal peptide" evidence="8">
    <location>
        <begin position="1"/>
        <end position="32"/>
    </location>
</feature>
<evidence type="ECO:0000313" key="10">
    <source>
        <dbReference type="Proteomes" id="UP000243065"/>
    </source>
</evidence>
<dbReference type="InterPro" id="IPR003423">
    <property type="entry name" value="OMP_efflux"/>
</dbReference>
<keyword evidence="3" id="KW-0813">Transport</keyword>
<proteinExistence type="inferred from homology"/>
<dbReference type="GO" id="GO:0015562">
    <property type="term" value="F:efflux transmembrane transporter activity"/>
    <property type="evidence" value="ECO:0007669"/>
    <property type="project" value="InterPro"/>
</dbReference>
<evidence type="ECO:0000256" key="6">
    <source>
        <dbReference type="ARBA" id="ARBA00023136"/>
    </source>
</evidence>
<gene>
    <name evidence="9" type="ORF">JGI24_01322</name>
</gene>
<dbReference type="RefSeq" id="WP_081041016.1">
    <property type="nucleotide sequence ID" value="NZ_CZVU01000068.1"/>
</dbReference>
<keyword evidence="6" id="KW-0472">Membrane</keyword>
<evidence type="ECO:0000256" key="8">
    <source>
        <dbReference type="SAM" id="SignalP"/>
    </source>
</evidence>
<keyword evidence="7" id="KW-0998">Cell outer membrane</keyword>
<protein>
    <submittedName>
        <fullName evidence="9">Outer membrane protein TolC</fullName>
    </submittedName>
</protein>
<dbReference type="Proteomes" id="UP000243065">
    <property type="component" value="Unassembled WGS sequence"/>
</dbReference>
<dbReference type="Pfam" id="PF02321">
    <property type="entry name" value="OEP"/>
    <property type="match status" value="2"/>
</dbReference>
<comment type="similarity">
    <text evidence="2">Belongs to the outer membrane factor (OMF) (TC 1.B.17) family.</text>
</comment>
<sequence length="445" mass="50559">MPKTKNKKFVFKAMRKIFILLLSFASLLNLHAQELLTLEEAINLALKNNHDIKISNNAFEIALNNFSLGNAGFLPTVDLNSGYSKSSNNTRQEYFDGRSINRTGAISSSLNLGVTLNWTIFDGFSSIINYNKLKETKNLVEITSIVTSEEIITSVMFAYYDILRQKEILKALKEGIAISEQRVKIAEEKYKVGTASKTELLQAKADLNADRNTLLRQEIELKNAKVNLNLLLGRDPNIDFDVVDTIKIKKLSVDDLLSKANQNNRLISISQRNREIAKLNLSNTRAKLFPRVNFFIGYNFTRSKSQAGFIASNQNLGLNYGLSFSFNLFNGFNSLREYENSRIEVLNSEIKLEQIKNAVKAQILKFYESYSTSLKLIEFEKENLEIARENVDIAIERYRLGALTPLELREAQKTYIDAESRLISALYQAKIAEINLLKLSGELFE</sequence>
<keyword evidence="5" id="KW-0812">Transmembrane</keyword>
<evidence type="ECO:0000256" key="2">
    <source>
        <dbReference type="ARBA" id="ARBA00007613"/>
    </source>
</evidence>
<feature type="chain" id="PRO_5024983894" evidence="8">
    <location>
        <begin position="33"/>
        <end position="445"/>
    </location>
</feature>
<dbReference type="PANTHER" id="PTHR30026:SF20">
    <property type="entry name" value="OUTER MEMBRANE PROTEIN TOLC"/>
    <property type="match status" value="1"/>
</dbReference>
<evidence type="ECO:0000256" key="1">
    <source>
        <dbReference type="ARBA" id="ARBA00004442"/>
    </source>
</evidence>
<keyword evidence="8" id="KW-0732">Signal</keyword>
<keyword evidence="4" id="KW-1134">Transmembrane beta strand</keyword>
<dbReference type="Gene3D" id="1.20.1600.10">
    <property type="entry name" value="Outer membrane efflux proteins (OEP)"/>
    <property type="match status" value="1"/>
</dbReference>
<dbReference type="GO" id="GO:0009279">
    <property type="term" value="C:cell outer membrane"/>
    <property type="evidence" value="ECO:0007669"/>
    <property type="project" value="UniProtKB-SubCell"/>
</dbReference>
<name>A0A656D8H8_KRYT1</name>
<dbReference type="AlphaFoldDB" id="A0A656D8H8"/>
<evidence type="ECO:0000256" key="4">
    <source>
        <dbReference type="ARBA" id="ARBA00022452"/>
    </source>
</evidence>
<dbReference type="InterPro" id="IPR051906">
    <property type="entry name" value="TolC-like"/>
</dbReference>
<evidence type="ECO:0000256" key="7">
    <source>
        <dbReference type="ARBA" id="ARBA00023237"/>
    </source>
</evidence>
<organism evidence="9 10">
    <name type="scientific">Kryptobacter tengchongensis</name>
    <dbReference type="NCBI Taxonomy" id="1643429"/>
    <lineage>
        <taxon>Bacteria</taxon>
        <taxon>Pseudomonadati</taxon>
        <taxon>Candidatus Kryptoniota</taxon>
        <taxon>Candidatus Kryptobacter</taxon>
    </lineage>
</organism>
<dbReference type="PANTHER" id="PTHR30026">
    <property type="entry name" value="OUTER MEMBRANE PROTEIN TOLC"/>
    <property type="match status" value="1"/>
</dbReference>
<dbReference type="SUPFAM" id="SSF56954">
    <property type="entry name" value="Outer membrane efflux proteins (OEP)"/>
    <property type="match status" value="1"/>
</dbReference>
<reference evidence="9 10" key="1">
    <citation type="submission" date="2015-11" db="EMBL/GenBank/DDBJ databases">
        <authorList>
            <person name="Varghese N."/>
        </authorList>
    </citation>
    <scope>NUCLEOTIDE SEQUENCE [LARGE SCALE GENOMIC DNA]</scope>
    <source>
        <strain evidence="9 10">JGI-24</strain>
    </source>
</reference>
<comment type="subcellular location">
    <subcellularLocation>
        <location evidence="1">Cell outer membrane</location>
    </subcellularLocation>
</comment>